<evidence type="ECO:0008006" key="3">
    <source>
        <dbReference type="Google" id="ProtNLM"/>
    </source>
</evidence>
<accession>A0ABU9NLI2</accession>
<name>A0ABU9NLI2_9FLAO</name>
<evidence type="ECO:0000313" key="1">
    <source>
        <dbReference type="EMBL" id="MEM0576173.1"/>
    </source>
</evidence>
<comment type="caution">
    <text evidence="1">The sequence shown here is derived from an EMBL/GenBank/DDBJ whole genome shotgun (WGS) entry which is preliminary data.</text>
</comment>
<evidence type="ECO:0000313" key="2">
    <source>
        <dbReference type="Proteomes" id="UP001468798"/>
    </source>
</evidence>
<dbReference type="RefSeq" id="WP_342691216.1">
    <property type="nucleotide sequence ID" value="NZ_JBCGDP010000005.1"/>
</dbReference>
<gene>
    <name evidence="1" type="ORF">WFZ86_06660</name>
</gene>
<dbReference type="Proteomes" id="UP001468798">
    <property type="component" value="Unassembled WGS sequence"/>
</dbReference>
<reference evidence="1 2" key="1">
    <citation type="submission" date="2024-03" db="EMBL/GenBank/DDBJ databases">
        <title>Two novel species of the genus Flavobacterium exhibiting potentially degradation of complex polysaccharides.</title>
        <authorList>
            <person name="Lian X."/>
        </authorList>
    </citation>
    <scope>NUCLEOTIDE SEQUENCE [LARGE SCALE GENOMIC DNA]</scope>
    <source>
        <strain evidence="1 2">N6</strain>
    </source>
</reference>
<sequence>MSTRKTTVVQHPKTGLKDAIEKTVDSTKEKTAYDNWVSNNKAPIEKDTSKLDAIVKVIDGSKSKDNKNIQLTDSTNTKKGVYSNLYITPYVGINQFYSSGNGTSNTSEFGKYTQKSLSNLNYGVYIRFMFNSRMGIRFGVGKKQLETQTMITKQVGQSINLQNILFVKDLFPFNIDQKFFNETEVELNKRVTYTEIPIEFYYILKEGKIGIASALGFSYATRNDNKVSLKSKEIPSYFIGSSRDYLRASGSANMTLYFTYKLTNRLNFEINPMIKYHYLGIISNQSLRPIDISLNTGFSYRLSH</sequence>
<dbReference type="EMBL" id="JBCGDP010000005">
    <property type="protein sequence ID" value="MEM0576173.1"/>
    <property type="molecule type" value="Genomic_DNA"/>
</dbReference>
<keyword evidence="2" id="KW-1185">Reference proteome</keyword>
<proteinExistence type="predicted"/>
<organism evidence="1 2">
    <name type="scientific">Flavobacterium polysaccharolyticum</name>
    <dbReference type="NCBI Taxonomy" id="3133148"/>
    <lineage>
        <taxon>Bacteria</taxon>
        <taxon>Pseudomonadati</taxon>
        <taxon>Bacteroidota</taxon>
        <taxon>Flavobacteriia</taxon>
        <taxon>Flavobacteriales</taxon>
        <taxon>Flavobacteriaceae</taxon>
        <taxon>Flavobacterium</taxon>
    </lineage>
</organism>
<protein>
    <recommendedName>
        <fullName evidence="3">Outer membrane protein beta-barrel domain-containing protein</fullName>
    </recommendedName>
</protein>